<dbReference type="EMBL" id="JADJZA010000003">
    <property type="protein sequence ID" value="MBK9296628.1"/>
    <property type="molecule type" value="Genomic_DNA"/>
</dbReference>
<dbReference type="AlphaFoldDB" id="A0A936NAG7"/>
<comment type="caution">
    <text evidence="2">The sequence shown here is derived from an EMBL/GenBank/DDBJ whole genome shotgun (WGS) entry which is preliminary data.</text>
</comment>
<dbReference type="Proteomes" id="UP000727993">
    <property type="component" value="Unassembled WGS sequence"/>
</dbReference>
<feature type="chain" id="PRO_5037036363" evidence="1">
    <location>
        <begin position="35"/>
        <end position="224"/>
    </location>
</feature>
<dbReference type="PROSITE" id="PS51257">
    <property type="entry name" value="PROKAR_LIPOPROTEIN"/>
    <property type="match status" value="1"/>
</dbReference>
<evidence type="ECO:0000313" key="2">
    <source>
        <dbReference type="EMBL" id="MBK9296628.1"/>
    </source>
</evidence>
<keyword evidence="1" id="KW-0732">Signal</keyword>
<reference evidence="2 3" key="1">
    <citation type="submission" date="2020-10" db="EMBL/GenBank/DDBJ databases">
        <title>Connecting structure to function with the recovery of over 1000 high-quality activated sludge metagenome-assembled genomes encoding full-length rRNA genes using long-read sequencing.</title>
        <authorList>
            <person name="Singleton C.M."/>
            <person name="Petriglieri F."/>
            <person name="Kristensen J.M."/>
            <person name="Kirkegaard R.H."/>
            <person name="Michaelsen T.Y."/>
            <person name="Andersen M.H."/>
            <person name="Karst S.M."/>
            <person name="Dueholm M.S."/>
            <person name="Nielsen P.H."/>
            <person name="Albertsen M."/>
        </authorList>
    </citation>
    <scope>NUCLEOTIDE SEQUENCE [LARGE SCALE GENOMIC DNA]</scope>
    <source>
        <strain evidence="2">Lyne_18-Q3-R50-59_MAXAC.006</strain>
    </source>
</reference>
<proteinExistence type="predicted"/>
<name>A0A936NAG7_9ACTN</name>
<feature type="signal peptide" evidence="1">
    <location>
        <begin position="1"/>
        <end position="34"/>
    </location>
</feature>
<evidence type="ECO:0000256" key="1">
    <source>
        <dbReference type="SAM" id="SignalP"/>
    </source>
</evidence>
<organism evidence="2 3">
    <name type="scientific">Candidatus Neomicrothrix subdominans</name>
    <dbReference type="NCBI Taxonomy" id="2954438"/>
    <lineage>
        <taxon>Bacteria</taxon>
        <taxon>Bacillati</taxon>
        <taxon>Actinomycetota</taxon>
        <taxon>Acidimicrobiia</taxon>
        <taxon>Acidimicrobiales</taxon>
        <taxon>Microthrixaceae</taxon>
        <taxon>Candidatus Neomicrothrix</taxon>
    </lineage>
</organism>
<gene>
    <name evidence="2" type="ORF">IPN02_07235</name>
</gene>
<sequence>MNKQRLTSTRTGMAVTVLALLTLIAAACAPAPTAATVFSSDALGSIRINVTVPGDPDADPPTQDQTLPVDIPLTGVASGTWDTGDTGQFDVDLALDSGSFPLDVPGIGTLTITYSINDVATGSGSFDPQTGIGGFGTSIVFTVDSVDLLGPIPPPCDLAFGMSLNGMIDPGTGMLGVGQDGFAVTPPAETDCGGLGGIFGDLLGGPDNSVTLSFQVGPVLEPGS</sequence>
<evidence type="ECO:0000313" key="3">
    <source>
        <dbReference type="Proteomes" id="UP000727993"/>
    </source>
</evidence>
<accession>A0A936NAG7</accession>
<protein>
    <submittedName>
        <fullName evidence="2">Uncharacterized protein</fullName>
    </submittedName>
</protein>